<gene>
    <name evidence="1" type="ORF">RJT34_16194</name>
</gene>
<dbReference type="PANTHER" id="PTHR11373">
    <property type="entry name" value="DEOXYNUCLEOSIDE TRIPHOSPHATE TRIPHOSPHOHYDROLASE"/>
    <property type="match status" value="1"/>
</dbReference>
<evidence type="ECO:0000313" key="1">
    <source>
        <dbReference type="EMBL" id="KAK7293331.1"/>
    </source>
</evidence>
<dbReference type="EMBL" id="JAYKXN010000004">
    <property type="protein sequence ID" value="KAK7293331.1"/>
    <property type="molecule type" value="Genomic_DNA"/>
</dbReference>
<reference evidence="1 2" key="1">
    <citation type="submission" date="2024-01" db="EMBL/GenBank/DDBJ databases">
        <title>The genomes of 5 underutilized Papilionoideae crops provide insights into root nodulation and disease resistance.</title>
        <authorList>
            <person name="Yuan L."/>
        </authorList>
    </citation>
    <scope>NUCLEOTIDE SEQUENCE [LARGE SCALE GENOMIC DNA]</scope>
    <source>
        <strain evidence="1">LY-2023</strain>
        <tissue evidence="1">Leaf</tissue>
    </source>
</reference>
<dbReference type="InterPro" id="IPR050135">
    <property type="entry name" value="dGTPase-like"/>
</dbReference>
<comment type="caution">
    <text evidence="1">The sequence shown here is derived from an EMBL/GenBank/DDBJ whole genome shotgun (WGS) entry which is preliminary data.</text>
</comment>
<organism evidence="1 2">
    <name type="scientific">Clitoria ternatea</name>
    <name type="common">Butterfly pea</name>
    <dbReference type="NCBI Taxonomy" id="43366"/>
    <lineage>
        <taxon>Eukaryota</taxon>
        <taxon>Viridiplantae</taxon>
        <taxon>Streptophyta</taxon>
        <taxon>Embryophyta</taxon>
        <taxon>Tracheophyta</taxon>
        <taxon>Spermatophyta</taxon>
        <taxon>Magnoliopsida</taxon>
        <taxon>eudicotyledons</taxon>
        <taxon>Gunneridae</taxon>
        <taxon>Pentapetalae</taxon>
        <taxon>rosids</taxon>
        <taxon>fabids</taxon>
        <taxon>Fabales</taxon>
        <taxon>Fabaceae</taxon>
        <taxon>Papilionoideae</taxon>
        <taxon>50 kb inversion clade</taxon>
        <taxon>NPAAA clade</taxon>
        <taxon>indigoferoid/millettioid clade</taxon>
        <taxon>Phaseoleae</taxon>
        <taxon>Clitoria</taxon>
    </lineage>
</organism>
<dbReference type="GO" id="GO:0008832">
    <property type="term" value="F:dGTPase activity"/>
    <property type="evidence" value="ECO:0007669"/>
    <property type="project" value="TreeGrafter"/>
</dbReference>
<protein>
    <recommendedName>
        <fullName evidence="3">HD domain-containing protein</fullName>
    </recommendedName>
</protein>
<name>A0AAN9PCP0_CLITE</name>
<sequence>MSDSIAKSFEQTRENIFLLKWYGYVSHLPVSVSVTFFDQGDPVQPPSLGVELGIDRFDIQAVKFARLMHDVGHGPFSHLFERKFVDEVEMILASSECALPKSSSEKRFLYDMVVNGRNGIDVDKFDYITRGCRAVGLGCNFEFQRLLETMRILDDQICYRAKDC</sequence>
<dbReference type="CDD" id="cd00077">
    <property type="entry name" value="HDc"/>
    <property type="match status" value="1"/>
</dbReference>
<evidence type="ECO:0000313" key="2">
    <source>
        <dbReference type="Proteomes" id="UP001359559"/>
    </source>
</evidence>
<dbReference type="GO" id="GO:0006203">
    <property type="term" value="P:dGTP catabolic process"/>
    <property type="evidence" value="ECO:0007669"/>
    <property type="project" value="TreeGrafter"/>
</dbReference>
<accession>A0AAN9PCP0</accession>
<dbReference type="PANTHER" id="PTHR11373:SF4">
    <property type="entry name" value="DEOXYNUCLEOSIDE TRIPHOSPHATE TRIPHOSPHOHYDROLASE SAMHD1"/>
    <property type="match status" value="1"/>
</dbReference>
<evidence type="ECO:0008006" key="3">
    <source>
        <dbReference type="Google" id="ProtNLM"/>
    </source>
</evidence>
<keyword evidence="2" id="KW-1185">Reference proteome</keyword>
<dbReference type="Proteomes" id="UP001359559">
    <property type="component" value="Unassembled WGS sequence"/>
</dbReference>
<dbReference type="InterPro" id="IPR003607">
    <property type="entry name" value="HD/PDEase_dom"/>
</dbReference>
<dbReference type="SUPFAM" id="SSF109604">
    <property type="entry name" value="HD-domain/PDEase-like"/>
    <property type="match status" value="1"/>
</dbReference>
<proteinExistence type="predicted"/>
<dbReference type="Gene3D" id="1.10.3210.10">
    <property type="entry name" value="Hypothetical protein af1432"/>
    <property type="match status" value="1"/>
</dbReference>
<dbReference type="AlphaFoldDB" id="A0AAN9PCP0"/>
<dbReference type="GO" id="GO:0005634">
    <property type="term" value="C:nucleus"/>
    <property type="evidence" value="ECO:0007669"/>
    <property type="project" value="TreeGrafter"/>
</dbReference>